<dbReference type="PANTHER" id="PTHR11220">
    <property type="entry name" value="HEME-BINDING PROTEIN-RELATED"/>
    <property type="match status" value="1"/>
</dbReference>
<dbReference type="InterPro" id="IPR011256">
    <property type="entry name" value="Reg_factor_effector_dom_sf"/>
</dbReference>
<dbReference type="PANTHER" id="PTHR11220:SF58">
    <property type="entry name" value="SOUL HEME-BINDING FAMILY PROTEIN"/>
    <property type="match status" value="1"/>
</dbReference>
<sequence>MGNLLRAALVFVAAMLGLGNAMAVEEAEYAVELKEQSFELRLYEPHLIAETLVDGEFDEAGSKAFRRLFKYISGNNQSREELKMTAPVGQGAASEKIDMTSPVGQQRENDQWAVSFMMPASYSLETLPEPQDPMVVLRQVPARHIAAIRYSGFWSEKSYLLNKAKLDAWIEEKGFTVVGKAEWARYNAPFTPWFMRRNEVLVPVMNPSGND</sequence>
<feature type="chain" id="PRO_5046436539" evidence="1">
    <location>
        <begin position="24"/>
        <end position="211"/>
    </location>
</feature>
<organism evidence="2 3">
    <name type="scientific">Zhongshania arctica</name>
    <dbReference type="NCBI Taxonomy" id="3238302"/>
    <lineage>
        <taxon>Bacteria</taxon>
        <taxon>Pseudomonadati</taxon>
        <taxon>Pseudomonadota</taxon>
        <taxon>Gammaproteobacteria</taxon>
        <taxon>Cellvibrionales</taxon>
        <taxon>Spongiibacteraceae</taxon>
        <taxon>Zhongshania</taxon>
    </lineage>
</organism>
<comment type="caution">
    <text evidence="2">The sequence shown here is derived from an EMBL/GenBank/DDBJ whole genome shotgun (WGS) entry which is preliminary data.</text>
</comment>
<dbReference type="Pfam" id="PF04832">
    <property type="entry name" value="SOUL"/>
    <property type="match status" value="1"/>
</dbReference>
<dbReference type="InterPro" id="IPR006917">
    <property type="entry name" value="SOUL_heme-bd"/>
</dbReference>
<evidence type="ECO:0000313" key="3">
    <source>
        <dbReference type="Proteomes" id="UP001557484"/>
    </source>
</evidence>
<dbReference type="Proteomes" id="UP001557484">
    <property type="component" value="Unassembled WGS sequence"/>
</dbReference>
<dbReference type="Gene3D" id="3.20.80.10">
    <property type="entry name" value="Regulatory factor, effector binding domain"/>
    <property type="match status" value="1"/>
</dbReference>
<accession>A0ABV3TUC2</accession>
<protein>
    <submittedName>
        <fullName evidence="2">Heme-binding protein</fullName>
    </submittedName>
</protein>
<evidence type="ECO:0000313" key="2">
    <source>
        <dbReference type="EMBL" id="MEX1665221.1"/>
    </source>
</evidence>
<keyword evidence="1" id="KW-0732">Signal</keyword>
<keyword evidence="3" id="KW-1185">Reference proteome</keyword>
<dbReference type="EMBL" id="JBFRYB010000001">
    <property type="protein sequence ID" value="MEX1665221.1"/>
    <property type="molecule type" value="Genomic_DNA"/>
</dbReference>
<dbReference type="RefSeq" id="WP_368375328.1">
    <property type="nucleotide sequence ID" value="NZ_JBFRYB010000001.1"/>
</dbReference>
<proteinExistence type="predicted"/>
<reference evidence="2 3" key="1">
    <citation type="journal article" date="2011" name="Int. J. Syst. Evol. Microbiol.">
        <title>Zhongshania antarctica gen. nov., sp. nov. and Zhongshania guokunii sp. nov., gammaproteobacteria respectively isolated from coastal attached (fast) ice and surface seawater of the Antarctic.</title>
        <authorList>
            <person name="Li H.J."/>
            <person name="Zhang X.Y."/>
            <person name="Chen C.X."/>
            <person name="Zhang Y.J."/>
            <person name="Gao Z.M."/>
            <person name="Yu Y."/>
            <person name="Chen X.L."/>
            <person name="Chen B."/>
            <person name="Zhang Y.Z."/>
        </authorList>
    </citation>
    <scope>NUCLEOTIDE SEQUENCE [LARGE SCALE GENOMIC DNA]</scope>
    <source>
        <strain evidence="2 3">R06B22</strain>
    </source>
</reference>
<name>A0ABV3TUC2_9GAMM</name>
<dbReference type="SUPFAM" id="SSF55136">
    <property type="entry name" value="Probable bacterial effector-binding domain"/>
    <property type="match status" value="1"/>
</dbReference>
<gene>
    <name evidence="2" type="ORF">AB4875_06955</name>
</gene>
<feature type="signal peptide" evidence="1">
    <location>
        <begin position="1"/>
        <end position="23"/>
    </location>
</feature>
<evidence type="ECO:0000256" key="1">
    <source>
        <dbReference type="SAM" id="SignalP"/>
    </source>
</evidence>